<feature type="region of interest" description="Disordered" evidence="1">
    <location>
        <begin position="75"/>
        <end position="106"/>
    </location>
</feature>
<proteinExistence type="predicted"/>
<feature type="compositionally biased region" description="Basic and acidic residues" evidence="1">
    <location>
        <begin position="76"/>
        <end position="85"/>
    </location>
</feature>
<evidence type="ECO:0000313" key="2">
    <source>
        <dbReference type="EMBL" id="CAD6202618.1"/>
    </source>
</evidence>
<name>A0A811M3F3_9POAL</name>
<organism evidence="2 3">
    <name type="scientific">Miscanthus lutarioriparius</name>
    <dbReference type="NCBI Taxonomy" id="422564"/>
    <lineage>
        <taxon>Eukaryota</taxon>
        <taxon>Viridiplantae</taxon>
        <taxon>Streptophyta</taxon>
        <taxon>Embryophyta</taxon>
        <taxon>Tracheophyta</taxon>
        <taxon>Spermatophyta</taxon>
        <taxon>Magnoliopsida</taxon>
        <taxon>Liliopsida</taxon>
        <taxon>Poales</taxon>
        <taxon>Poaceae</taxon>
        <taxon>PACMAD clade</taxon>
        <taxon>Panicoideae</taxon>
        <taxon>Andropogonodae</taxon>
        <taxon>Andropogoneae</taxon>
        <taxon>Saccharinae</taxon>
        <taxon>Miscanthus</taxon>
    </lineage>
</organism>
<sequence length="106" mass="11309">MATETTDLVRGGGGAEDEALGEAPPREPSSAPALALRNASLQRHAEDEQRRSNGGGGIVRCPLFILLPMGHQRHARAIERARDPTEVGSKARRGKNNDRRAESGCA</sequence>
<dbReference type="EMBL" id="CAJGYO010000001">
    <property type="protein sequence ID" value="CAD6202618.1"/>
    <property type="molecule type" value="Genomic_DNA"/>
</dbReference>
<dbReference type="Proteomes" id="UP000604825">
    <property type="component" value="Unassembled WGS sequence"/>
</dbReference>
<reference evidence="2" key="1">
    <citation type="submission" date="2020-10" db="EMBL/GenBank/DDBJ databases">
        <authorList>
            <person name="Han B."/>
            <person name="Lu T."/>
            <person name="Zhao Q."/>
            <person name="Huang X."/>
            <person name="Zhao Y."/>
        </authorList>
    </citation>
    <scope>NUCLEOTIDE SEQUENCE</scope>
</reference>
<comment type="caution">
    <text evidence="2">The sequence shown here is derived from an EMBL/GenBank/DDBJ whole genome shotgun (WGS) entry which is preliminary data.</text>
</comment>
<accession>A0A811M3F3</accession>
<protein>
    <submittedName>
        <fullName evidence="2">Uncharacterized protein</fullName>
    </submittedName>
</protein>
<feature type="compositionally biased region" description="Basic and acidic residues" evidence="1">
    <location>
        <begin position="95"/>
        <end position="106"/>
    </location>
</feature>
<evidence type="ECO:0000313" key="3">
    <source>
        <dbReference type="Proteomes" id="UP000604825"/>
    </source>
</evidence>
<gene>
    <name evidence="2" type="ORF">NCGR_LOCUS895</name>
</gene>
<keyword evidence="3" id="KW-1185">Reference proteome</keyword>
<feature type="region of interest" description="Disordered" evidence="1">
    <location>
        <begin position="1"/>
        <end position="59"/>
    </location>
</feature>
<dbReference type="AlphaFoldDB" id="A0A811M3F3"/>
<evidence type="ECO:0000256" key="1">
    <source>
        <dbReference type="SAM" id="MobiDB-lite"/>
    </source>
</evidence>